<dbReference type="RefSeq" id="XP_007394764.1">
    <property type="nucleotide sequence ID" value="XM_007394702.1"/>
</dbReference>
<dbReference type="Gene3D" id="3.90.190.10">
    <property type="entry name" value="Protein tyrosine phosphatase superfamily"/>
    <property type="match status" value="1"/>
</dbReference>
<dbReference type="InterPro" id="IPR051281">
    <property type="entry name" value="Dual-spec_lipid-protein_phosph"/>
</dbReference>
<dbReference type="GO" id="GO:0046856">
    <property type="term" value="P:phosphatidylinositol dephosphorylation"/>
    <property type="evidence" value="ECO:0007669"/>
    <property type="project" value="TreeGrafter"/>
</dbReference>
<dbReference type="GO" id="GO:0005829">
    <property type="term" value="C:cytosol"/>
    <property type="evidence" value="ECO:0007669"/>
    <property type="project" value="TreeGrafter"/>
</dbReference>
<evidence type="ECO:0000313" key="5">
    <source>
        <dbReference type="Proteomes" id="UP000008370"/>
    </source>
</evidence>
<accession>K5WD51</accession>
<keyword evidence="5" id="KW-1185">Reference proteome</keyword>
<dbReference type="GO" id="GO:0042995">
    <property type="term" value="C:cell projection"/>
    <property type="evidence" value="ECO:0007669"/>
    <property type="project" value="TreeGrafter"/>
</dbReference>
<dbReference type="InterPro" id="IPR029023">
    <property type="entry name" value="Tensin_phosphatase"/>
</dbReference>
<dbReference type="GO" id="GO:0016314">
    <property type="term" value="F:phosphatidylinositol-3,4,5-trisphosphate 3-phosphatase activity"/>
    <property type="evidence" value="ECO:0007669"/>
    <property type="project" value="TreeGrafter"/>
</dbReference>
<gene>
    <name evidence="4" type="ORF">PHACADRAFT_93074</name>
</gene>
<dbReference type="GO" id="GO:0004725">
    <property type="term" value="F:protein tyrosine phosphatase activity"/>
    <property type="evidence" value="ECO:0007669"/>
    <property type="project" value="TreeGrafter"/>
</dbReference>
<dbReference type="PANTHER" id="PTHR12305">
    <property type="entry name" value="PHOSPHATASE WITH HOMOLOGY TO TENSIN"/>
    <property type="match status" value="1"/>
</dbReference>
<feature type="region of interest" description="Disordered" evidence="2">
    <location>
        <begin position="547"/>
        <end position="570"/>
    </location>
</feature>
<dbReference type="GeneID" id="18920816"/>
<dbReference type="STRING" id="650164.K5WD51"/>
<dbReference type="SUPFAM" id="SSF52799">
    <property type="entry name" value="(Phosphotyrosine protein) phosphatases II"/>
    <property type="match status" value="1"/>
</dbReference>
<evidence type="ECO:0000256" key="1">
    <source>
        <dbReference type="ARBA" id="ARBA00022801"/>
    </source>
</evidence>
<dbReference type="GO" id="GO:0043491">
    <property type="term" value="P:phosphatidylinositol 3-kinase/protein kinase B signal transduction"/>
    <property type="evidence" value="ECO:0007669"/>
    <property type="project" value="TreeGrafter"/>
</dbReference>
<dbReference type="GO" id="GO:0005634">
    <property type="term" value="C:nucleus"/>
    <property type="evidence" value="ECO:0007669"/>
    <property type="project" value="TreeGrafter"/>
</dbReference>
<dbReference type="KEGG" id="pco:PHACADRAFT_93074"/>
<feature type="region of interest" description="Disordered" evidence="2">
    <location>
        <begin position="186"/>
        <end position="205"/>
    </location>
</feature>
<dbReference type="PANTHER" id="PTHR12305:SF81">
    <property type="entry name" value="PHOSPHATIDYLINOSITOL 3,4,5-TRISPHOSPHATE 3-PHOSPHATASE AND DUAL-SPECIFICITY PROTEIN PHOSPHATASE PTEN"/>
    <property type="match status" value="1"/>
</dbReference>
<dbReference type="GO" id="GO:0048870">
    <property type="term" value="P:cell motility"/>
    <property type="evidence" value="ECO:0007669"/>
    <property type="project" value="TreeGrafter"/>
</dbReference>
<dbReference type="PROSITE" id="PS51181">
    <property type="entry name" value="PPASE_TENSIN"/>
    <property type="match status" value="1"/>
</dbReference>
<evidence type="ECO:0000259" key="3">
    <source>
        <dbReference type="PROSITE" id="PS51181"/>
    </source>
</evidence>
<organism evidence="4 5">
    <name type="scientific">Phanerochaete carnosa (strain HHB-10118-sp)</name>
    <name type="common">White-rot fungus</name>
    <name type="synonym">Peniophora carnosa</name>
    <dbReference type="NCBI Taxonomy" id="650164"/>
    <lineage>
        <taxon>Eukaryota</taxon>
        <taxon>Fungi</taxon>
        <taxon>Dikarya</taxon>
        <taxon>Basidiomycota</taxon>
        <taxon>Agaricomycotina</taxon>
        <taxon>Agaricomycetes</taxon>
        <taxon>Polyporales</taxon>
        <taxon>Phanerochaetaceae</taxon>
        <taxon>Phanerochaete</taxon>
    </lineage>
</organism>
<evidence type="ECO:0000256" key="2">
    <source>
        <dbReference type="SAM" id="MobiDB-lite"/>
    </source>
</evidence>
<dbReference type="InterPro" id="IPR029021">
    <property type="entry name" value="Prot-tyrosine_phosphatase-like"/>
</dbReference>
<protein>
    <recommendedName>
        <fullName evidence="3">Phosphatase tensin-type domain-containing protein</fullName>
    </recommendedName>
</protein>
<dbReference type="GO" id="GO:0051896">
    <property type="term" value="P:regulation of phosphatidylinositol 3-kinase/protein kinase B signal transduction"/>
    <property type="evidence" value="ECO:0007669"/>
    <property type="project" value="TreeGrafter"/>
</dbReference>
<feature type="compositionally biased region" description="Basic and acidic residues" evidence="2">
    <location>
        <begin position="552"/>
        <end position="564"/>
    </location>
</feature>
<dbReference type="InParanoid" id="K5WD51"/>
<name>K5WD51_PHACS</name>
<dbReference type="OrthoDB" id="5632at2759"/>
<dbReference type="HOGENOM" id="CLU_026170_0_0_1"/>
<evidence type="ECO:0000313" key="4">
    <source>
        <dbReference type="EMBL" id="EKM56934.1"/>
    </source>
</evidence>
<dbReference type="EMBL" id="JH930471">
    <property type="protein sequence ID" value="EKM56934.1"/>
    <property type="molecule type" value="Genomic_DNA"/>
</dbReference>
<reference evidence="4 5" key="1">
    <citation type="journal article" date="2012" name="BMC Genomics">
        <title>Comparative genomics of the white-rot fungi, Phanerochaete carnosa and P. chrysosporium, to elucidate the genetic basis of the distinct wood types they colonize.</title>
        <authorList>
            <person name="Suzuki H."/>
            <person name="MacDonald J."/>
            <person name="Syed K."/>
            <person name="Salamov A."/>
            <person name="Hori C."/>
            <person name="Aerts A."/>
            <person name="Henrissat B."/>
            <person name="Wiebenga A."/>
            <person name="vanKuyk P.A."/>
            <person name="Barry K."/>
            <person name="Lindquist E."/>
            <person name="LaButti K."/>
            <person name="Lapidus A."/>
            <person name="Lucas S."/>
            <person name="Coutinho P."/>
            <person name="Gong Y."/>
            <person name="Samejima M."/>
            <person name="Mahadevan R."/>
            <person name="Abou-Zaid M."/>
            <person name="de Vries R.P."/>
            <person name="Igarashi K."/>
            <person name="Yadav J.S."/>
            <person name="Grigoriev I.V."/>
            <person name="Master E.R."/>
        </authorList>
    </citation>
    <scope>NUCLEOTIDE SEQUENCE [LARGE SCALE GENOMIC DNA]</scope>
    <source>
        <strain evidence="4 5">HHB-10118-sp</strain>
    </source>
</reference>
<proteinExistence type="predicted"/>
<dbReference type="AlphaFoldDB" id="K5WD51"/>
<keyword evidence="1" id="KW-0378">Hydrolase</keyword>
<dbReference type="GO" id="GO:0005886">
    <property type="term" value="C:plasma membrane"/>
    <property type="evidence" value="ECO:0007669"/>
    <property type="project" value="TreeGrafter"/>
</dbReference>
<sequence length="593" mass="65968">MTDFVRRLVSGKKARFRDEELDLELDLAYITDRIIVMGFPAAGLEGLYRNRREDAKKFLDHRHGANYWIFNFCPIKENSYPSQVFENRVSRYPFPDHHAPPLAILPLIAREMRTWLDGSPERVAVLHCKGNAAGKGRSGTMACTYLLTLTDLPRPPSMGRSRAAEEKAKQRAEDFMNVMPADIDASVDVEPRSDASSTTSDPIKNEISNDVLDAKLTNKTTVSRVASATSLDDVLKLHTAGRMKPPSSSSEKAKQGVSIPSQRRWLYYWSLLIAHQGPHGLWSLNESEREPPPKVHLTQIKIRMHELSGVKANMIKAASTLMDRAGKGKLAGSTSQVWASLARYDDELVDTLEWWERTTRVDDGNMGVRKPGSQHQPDGELTDMFATAKWDKGKMVRPFARLGTVNGDGVQKQLSEVRSLIIAVYVLRPLSDDSWTLVKSGLEGDEQSPTVESEQDSIQDATRSLEDTSGIVLDAHREVRVKLYIGQVFMGWFWFIPTFHMAHPRSQTQQPTVYPLTRKEIDFPLGIGSHLIDVVVSMEWCAPDADVLSPPAREDSQDSVEGRGDPTGIGAAIHAAAIGETQQATEASQVGNE</sequence>
<dbReference type="Proteomes" id="UP000008370">
    <property type="component" value="Unassembled WGS sequence"/>
</dbReference>
<feature type="compositionally biased region" description="Polar residues" evidence="2">
    <location>
        <begin position="194"/>
        <end position="205"/>
    </location>
</feature>
<feature type="domain" description="Phosphatase tensin-type" evidence="3">
    <location>
        <begin position="16"/>
        <end position="276"/>
    </location>
</feature>